<keyword evidence="6" id="KW-0137">Centromere</keyword>
<comment type="caution">
    <text evidence="7">The sequence shown here is derived from an EMBL/GenBank/DDBJ whole genome shotgun (WGS) entry which is preliminary data.</text>
</comment>
<dbReference type="PANTHER" id="PTHR48208:SF2">
    <property type="entry name" value="CENTROMERE PROTEIN I"/>
    <property type="match status" value="1"/>
</dbReference>
<proteinExistence type="inferred from homology"/>
<evidence type="ECO:0000313" key="7">
    <source>
        <dbReference type="EMBL" id="KAK0627038.1"/>
    </source>
</evidence>
<name>A0AA40C7H8_9PEZI</name>
<comment type="similarity">
    <text evidence="3">Belongs to the CENP-I/CTF3 family.</text>
</comment>
<sequence>MTPHEDGSRDLGVLLDDIEAASKLTAKRRELSIKSTVDNAASALFERGALPDELARIVELLTVRNRLDQSSLGSLVRNLYPARKVSDDVVLRVVGALGHGQHKPSLALQSLLVRWLVMVYHLLEKTGILSQTYGVLFNLLDTAAIRPQLCHLLALVTRRKHVRPFRIQAILGLSRQTGSDPALVGLLRVFKNYYPEIIVGESTKGRAAAFKHPDPQWRERLEEIRRQHTERYDDGVRNGFAVNHALARQMKGAKLTGLPSVRTQHAQEDSITLEEIDNPEFFAQNLEKIELPTQLVAILADPLLQKLMLLRPDAEGFSRISNWLTSSMSEIASGDADPSTFLDLVEIIHEYTASTKNFPPLLVGFFRAFFQLYKQLLRPLEHSLLDNTSESQVALLNFYTRLLRRWTVAIREKVDFDALPKDSVPDLINHVNGLALTLTQTSPSVPTYLVILDFYSSCASLFSQRPILLHVEITIPPALLIYILFFSGSLPTISRLGGVLAAYKRSWEAVMTPPAMRALTERERKQINTFNGFLMDLCNCIWRGRAFGTSDLNAQGCRIPRSLPPVLESYLHSVDSDLALAAAFGLSHSPVLCMQSIAHVRELEDEVDEIRARHAGPVTQASLGQLANRGGLQLAWQEYRVGVLQHLEEKGFEGVSELMYNTMKNLAKTKQ</sequence>
<dbReference type="CDD" id="cd22647">
    <property type="entry name" value="CTF3_NTD_HEAT"/>
    <property type="match status" value="1"/>
</dbReference>
<dbReference type="GO" id="GO:0034080">
    <property type="term" value="P:CENP-A containing chromatin assembly"/>
    <property type="evidence" value="ECO:0007669"/>
    <property type="project" value="TreeGrafter"/>
</dbReference>
<protein>
    <submittedName>
        <fullName evidence="7">Mis6-domain-containing protein</fullName>
    </submittedName>
</protein>
<dbReference type="GO" id="GO:0000070">
    <property type="term" value="P:mitotic sister chromatid segregation"/>
    <property type="evidence" value="ECO:0007669"/>
    <property type="project" value="TreeGrafter"/>
</dbReference>
<dbReference type="GO" id="GO:0000939">
    <property type="term" value="C:inner kinetochore"/>
    <property type="evidence" value="ECO:0007669"/>
    <property type="project" value="TreeGrafter"/>
</dbReference>
<dbReference type="Proteomes" id="UP001175000">
    <property type="component" value="Unassembled WGS sequence"/>
</dbReference>
<gene>
    <name evidence="7" type="ORF">B0T14DRAFT_420716</name>
</gene>
<evidence type="ECO:0000256" key="3">
    <source>
        <dbReference type="ARBA" id="ARBA00005470"/>
    </source>
</evidence>
<dbReference type="InterPro" id="IPR012485">
    <property type="entry name" value="CENP-I"/>
</dbReference>
<evidence type="ECO:0000256" key="5">
    <source>
        <dbReference type="ARBA" id="ARBA00023242"/>
    </source>
</evidence>
<keyword evidence="4" id="KW-0158">Chromosome</keyword>
<evidence type="ECO:0000313" key="8">
    <source>
        <dbReference type="Proteomes" id="UP001175000"/>
    </source>
</evidence>
<comment type="subcellular location">
    <subcellularLocation>
        <location evidence="2">Chromosome</location>
        <location evidence="2">Centromere</location>
    </subcellularLocation>
    <subcellularLocation>
        <location evidence="1">Nucleus</location>
    </subcellularLocation>
</comment>
<accession>A0AA40C7H8</accession>
<reference evidence="7" key="1">
    <citation type="submission" date="2023-06" db="EMBL/GenBank/DDBJ databases">
        <title>Genome-scale phylogeny and comparative genomics of the fungal order Sordariales.</title>
        <authorList>
            <consortium name="Lawrence Berkeley National Laboratory"/>
            <person name="Hensen N."/>
            <person name="Bonometti L."/>
            <person name="Westerberg I."/>
            <person name="Brannstrom I.O."/>
            <person name="Guillou S."/>
            <person name="Cros-Aarteil S."/>
            <person name="Calhoun S."/>
            <person name="Haridas S."/>
            <person name="Kuo A."/>
            <person name="Mondo S."/>
            <person name="Pangilinan J."/>
            <person name="Riley R."/>
            <person name="Labutti K."/>
            <person name="Andreopoulos B."/>
            <person name="Lipzen A."/>
            <person name="Chen C."/>
            <person name="Yanf M."/>
            <person name="Daum C."/>
            <person name="Ng V."/>
            <person name="Clum A."/>
            <person name="Steindorff A."/>
            <person name="Ohm R."/>
            <person name="Martin F."/>
            <person name="Silar P."/>
            <person name="Natvig D."/>
            <person name="Lalanne C."/>
            <person name="Gautier V."/>
            <person name="Ament-Velasquez S.L."/>
            <person name="Kruys A."/>
            <person name="Hutchinson M.I."/>
            <person name="Powell A.J."/>
            <person name="Barry K."/>
            <person name="Miller A.N."/>
            <person name="Grigoriev I.V."/>
            <person name="Debuchy R."/>
            <person name="Gladieux P."/>
            <person name="Thoren M.H."/>
            <person name="Johannesson H."/>
        </authorList>
    </citation>
    <scope>NUCLEOTIDE SEQUENCE</scope>
    <source>
        <strain evidence="7">CBS 606.72</strain>
    </source>
</reference>
<evidence type="ECO:0000256" key="1">
    <source>
        <dbReference type="ARBA" id="ARBA00004123"/>
    </source>
</evidence>
<keyword evidence="8" id="KW-1185">Reference proteome</keyword>
<dbReference type="PANTHER" id="PTHR48208">
    <property type="entry name" value="CENTROMERE PROTEIN I"/>
    <property type="match status" value="1"/>
</dbReference>
<evidence type="ECO:0000256" key="4">
    <source>
        <dbReference type="ARBA" id="ARBA00022454"/>
    </source>
</evidence>
<dbReference type="EMBL" id="JAULSU010000002">
    <property type="protein sequence ID" value="KAK0627038.1"/>
    <property type="molecule type" value="Genomic_DNA"/>
</dbReference>
<organism evidence="7 8">
    <name type="scientific">Immersiella caudata</name>
    <dbReference type="NCBI Taxonomy" id="314043"/>
    <lineage>
        <taxon>Eukaryota</taxon>
        <taxon>Fungi</taxon>
        <taxon>Dikarya</taxon>
        <taxon>Ascomycota</taxon>
        <taxon>Pezizomycotina</taxon>
        <taxon>Sordariomycetes</taxon>
        <taxon>Sordariomycetidae</taxon>
        <taxon>Sordariales</taxon>
        <taxon>Lasiosphaeriaceae</taxon>
        <taxon>Immersiella</taxon>
    </lineage>
</organism>
<dbReference type="Pfam" id="PF07778">
    <property type="entry name" value="CENP-I"/>
    <property type="match status" value="1"/>
</dbReference>
<dbReference type="GO" id="GO:0005634">
    <property type="term" value="C:nucleus"/>
    <property type="evidence" value="ECO:0007669"/>
    <property type="project" value="UniProtKB-SubCell"/>
</dbReference>
<evidence type="ECO:0000256" key="6">
    <source>
        <dbReference type="ARBA" id="ARBA00023328"/>
    </source>
</evidence>
<keyword evidence="5" id="KW-0539">Nucleus</keyword>
<dbReference type="AlphaFoldDB" id="A0AA40C7H8"/>
<evidence type="ECO:0000256" key="2">
    <source>
        <dbReference type="ARBA" id="ARBA00004584"/>
    </source>
</evidence>